<dbReference type="NCBIfam" id="TIGR00996">
    <property type="entry name" value="Mtu_fam_mce"/>
    <property type="match status" value="1"/>
</dbReference>
<organism evidence="4 5">
    <name type="scientific">Saccharomonospora cyanea NA-134</name>
    <dbReference type="NCBI Taxonomy" id="882082"/>
    <lineage>
        <taxon>Bacteria</taxon>
        <taxon>Bacillati</taxon>
        <taxon>Actinomycetota</taxon>
        <taxon>Actinomycetes</taxon>
        <taxon>Pseudonocardiales</taxon>
        <taxon>Pseudonocardiaceae</taxon>
        <taxon>Saccharomonospora</taxon>
    </lineage>
</organism>
<dbReference type="AlphaFoldDB" id="H5XFN5"/>
<sequence>MTLMTRRMRTTLAAAGVATLLATGGCSGFTGAHDIPLPGGADLGDDPYTVRIHFRDVLDLVPQAGVRVGEVPVGAVEEVRLADDGWTAEVVVSVNGDVELPSGAIANLRQSSLLGEKYVELAAPAEGEVDPHGGRLSDGDLIPVERTNRSVEVEEVLGALSMLLNGGGVEQLNTITRELGAALEGNSPDIKALLRNAEELVKALDEQSGDITSALDALNRLSATLNSQRDKIAVAVEDLSPGLEVLERQRDQLVDMLGALDGLSEVAVETVNAGQEDLVANLEALLPTLRKLAEAGADLPNALELMLTYPFTDAAAEGVKGDYMNLYLELDLNLKEILANLGRSRQNPLQNLPIVGDLTNPRETDPDDTSSLLPLPGDEGYGDSGDSGDSGGDGDAGGLGGLLEDIVGGGR</sequence>
<feature type="domain" description="Mammalian cell entry C-terminal" evidence="3">
    <location>
        <begin position="134"/>
        <end position="360"/>
    </location>
</feature>
<dbReference type="InterPro" id="IPR005693">
    <property type="entry name" value="Mce"/>
</dbReference>
<dbReference type="Pfam" id="PF11887">
    <property type="entry name" value="Mce4_CUP1"/>
    <property type="match status" value="1"/>
</dbReference>
<dbReference type="eggNOG" id="COG1463">
    <property type="taxonomic scope" value="Bacteria"/>
</dbReference>
<reference evidence="4 5" key="1">
    <citation type="submission" date="2011-11" db="EMBL/GenBank/DDBJ databases">
        <title>The Noncontiguous Finished sequence of Saccharomonospora cyanea NA-134.</title>
        <authorList>
            <consortium name="US DOE Joint Genome Institute"/>
            <person name="Lucas S."/>
            <person name="Han J."/>
            <person name="Lapidus A."/>
            <person name="Cheng J.-F."/>
            <person name="Goodwin L."/>
            <person name="Pitluck S."/>
            <person name="Peters L."/>
            <person name="Ovchinnikova G."/>
            <person name="Lu M."/>
            <person name="Detter J.C."/>
            <person name="Han C."/>
            <person name="Tapia R."/>
            <person name="Land M."/>
            <person name="Hauser L."/>
            <person name="Kyrpides N."/>
            <person name="Ivanova N."/>
            <person name="Pagani I."/>
            <person name="Brambilla E.-M."/>
            <person name="Klenk H.-P."/>
            <person name="Woyke T."/>
        </authorList>
    </citation>
    <scope>NUCLEOTIDE SEQUENCE [LARGE SCALE GENOMIC DNA]</scope>
    <source>
        <strain evidence="4 5">NA-134</strain>
    </source>
</reference>
<evidence type="ECO:0000313" key="5">
    <source>
        <dbReference type="Proteomes" id="UP000002791"/>
    </source>
</evidence>
<dbReference type="InterPro" id="IPR024516">
    <property type="entry name" value="Mce_C"/>
</dbReference>
<evidence type="ECO:0000259" key="2">
    <source>
        <dbReference type="Pfam" id="PF02470"/>
    </source>
</evidence>
<feature type="domain" description="Mce/MlaD" evidence="2">
    <location>
        <begin position="47"/>
        <end position="122"/>
    </location>
</feature>
<protein>
    <submittedName>
        <fullName evidence="4">Virulence factor Mce family protein</fullName>
    </submittedName>
</protein>
<dbReference type="EMBL" id="CM001440">
    <property type="protein sequence ID" value="EHR59399.1"/>
    <property type="molecule type" value="Genomic_DNA"/>
</dbReference>
<dbReference type="InterPro" id="IPR052336">
    <property type="entry name" value="MlaD_Phospholipid_Transporter"/>
</dbReference>
<dbReference type="InterPro" id="IPR003399">
    <property type="entry name" value="Mce/MlaD"/>
</dbReference>
<gene>
    <name evidence="4" type="ORF">SaccyDRAFT_0471</name>
</gene>
<dbReference type="PROSITE" id="PS51257">
    <property type="entry name" value="PROKAR_LIPOPROTEIN"/>
    <property type="match status" value="1"/>
</dbReference>
<feature type="compositionally biased region" description="Gly residues" evidence="1">
    <location>
        <begin position="382"/>
        <end position="411"/>
    </location>
</feature>
<dbReference type="PANTHER" id="PTHR33371:SF15">
    <property type="entry name" value="LIPOPROTEIN LPRN"/>
    <property type="match status" value="1"/>
</dbReference>
<keyword evidence="5" id="KW-1185">Reference proteome</keyword>
<evidence type="ECO:0000259" key="3">
    <source>
        <dbReference type="Pfam" id="PF11887"/>
    </source>
</evidence>
<name>H5XFN5_9PSEU</name>
<dbReference type="Pfam" id="PF02470">
    <property type="entry name" value="MlaD"/>
    <property type="match status" value="1"/>
</dbReference>
<proteinExistence type="predicted"/>
<feature type="region of interest" description="Disordered" evidence="1">
    <location>
        <begin position="349"/>
        <end position="411"/>
    </location>
</feature>
<dbReference type="HOGENOM" id="CLU_045966_2_0_11"/>
<dbReference type="STRING" id="882082.SaccyDRAFT_0471"/>
<dbReference type="Proteomes" id="UP000002791">
    <property type="component" value="Chromosome"/>
</dbReference>
<dbReference type="PANTHER" id="PTHR33371">
    <property type="entry name" value="INTERMEMBRANE PHOSPHOLIPID TRANSPORT SYSTEM BINDING PROTEIN MLAD-RELATED"/>
    <property type="match status" value="1"/>
</dbReference>
<evidence type="ECO:0000256" key="1">
    <source>
        <dbReference type="SAM" id="MobiDB-lite"/>
    </source>
</evidence>
<dbReference type="RefSeq" id="WP_005453202.1">
    <property type="nucleotide sequence ID" value="NZ_CM001440.1"/>
</dbReference>
<evidence type="ECO:0000313" key="4">
    <source>
        <dbReference type="EMBL" id="EHR59399.1"/>
    </source>
</evidence>
<dbReference type="GO" id="GO:0005576">
    <property type="term" value="C:extracellular region"/>
    <property type="evidence" value="ECO:0007669"/>
    <property type="project" value="TreeGrafter"/>
</dbReference>
<accession>H5XFN5</accession>